<dbReference type="AlphaFoldDB" id="A0A061S4N2"/>
<evidence type="ECO:0000313" key="1">
    <source>
        <dbReference type="EMBL" id="JAC79188.1"/>
    </source>
</evidence>
<accession>A0A061S4N2</accession>
<proteinExistence type="predicted"/>
<dbReference type="SUPFAM" id="SSF54909">
    <property type="entry name" value="Dimeric alpha+beta barrel"/>
    <property type="match status" value="1"/>
</dbReference>
<sequence>MVLSTSHSVSLKNKTVPTCAGSIVCVAATKVRGVAIVKSRNHLWTGKSSTRTATLSLAAKVDDASGEVNGTEKKDDKRALPFTNTNKFLVPEKCRFQFEMEWKAREANMKRYKGFNGLKMVRDGAEYTVSSSWQTVYDWESWSTSIHHRRSHLPVGVKQYPPAKGTGFPETFIPLIGLTDRPMLAQY</sequence>
<dbReference type="EMBL" id="GBEZ01006191">
    <property type="protein sequence ID" value="JAC79188.1"/>
    <property type="molecule type" value="Transcribed_RNA"/>
</dbReference>
<protein>
    <submittedName>
        <fullName evidence="1">Uncharacterized protein</fullName>
    </submittedName>
</protein>
<gene>
    <name evidence="1" type="ORF">TSPGSL018_13321</name>
</gene>
<name>A0A061S4N2_9CHLO</name>
<reference evidence="1" key="1">
    <citation type="submission" date="2014-05" db="EMBL/GenBank/DDBJ databases">
        <title>The transcriptome of the halophilic microalga Tetraselmis sp. GSL018 isolated from the Great Salt Lake, Utah.</title>
        <authorList>
            <person name="Jinkerson R.E."/>
            <person name="D'Adamo S."/>
            <person name="Posewitz M.C."/>
        </authorList>
    </citation>
    <scope>NUCLEOTIDE SEQUENCE</scope>
    <source>
        <strain evidence="1">GSL018</strain>
    </source>
</reference>
<organism evidence="1">
    <name type="scientific">Tetraselmis sp. GSL018</name>
    <dbReference type="NCBI Taxonomy" id="582737"/>
    <lineage>
        <taxon>Eukaryota</taxon>
        <taxon>Viridiplantae</taxon>
        <taxon>Chlorophyta</taxon>
        <taxon>core chlorophytes</taxon>
        <taxon>Chlorodendrophyceae</taxon>
        <taxon>Chlorodendrales</taxon>
        <taxon>Chlorodendraceae</taxon>
        <taxon>Tetraselmis</taxon>
    </lineage>
</organism>
<dbReference type="InterPro" id="IPR011008">
    <property type="entry name" value="Dimeric_a/b-barrel"/>
</dbReference>
<dbReference type="Gene3D" id="3.30.70.100">
    <property type="match status" value="1"/>
</dbReference>